<organism evidence="2 3">
    <name type="scientific">Dendrothele bispora (strain CBS 962.96)</name>
    <dbReference type="NCBI Taxonomy" id="1314807"/>
    <lineage>
        <taxon>Eukaryota</taxon>
        <taxon>Fungi</taxon>
        <taxon>Dikarya</taxon>
        <taxon>Basidiomycota</taxon>
        <taxon>Agaricomycotina</taxon>
        <taxon>Agaricomycetes</taxon>
        <taxon>Agaricomycetidae</taxon>
        <taxon>Agaricales</taxon>
        <taxon>Agaricales incertae sedis</taxon>
        <taxon>Dendrothele</taxon>
    </lineage>
</organism>
<reference evidence="2 3" key="1">
    <citation type="journal article" date="2019" name="Nat. Ecol. Evol.">
        <title>Megaphylogeny resolves global patterns of mushroom evolution.</title>
        <authorList>
            <person name="Varga T."/>
            <person name="Krizsan K."/>
            <person name="Foldi C."/>
            <person name="Dima B."/>
            <person name="Sanchez-Garcia M."/>
            <person name="Sanchez-Ramirez S."/>
            <person name="Szollosi G.J."/>
            <person name="Szarkandi J.G."/>
            <person name="Papp V."/>
            <person name="Albert L."/>
            <person name="Andreopoulos W."/>
            <person name="Angelini C."/>
            <person name="Antonin V."/>
            <person name="Barry K.W."/>
            <person name="Bougher N.L."/>
            <person name="Buchanan P."/>
            <person name="Buyck B."/>
            <person name="Bense V."/>
            <person name="Catcheside P."/>
            <person name="Chovatia M."/>
            <person name="Cooper J."/>
            <person name="Damon W."/>
            <person name="Desjardin D."/>
            <person name="Finy P."/>
            <person name="Geml J."/>
            <person name="Haridas S."/>
            <person name="Hughes K."/>
            <person name="Justo A."/>
            <person name="Karasinski D."/>
            <person name="Kautmanova I."/>
            <person name="Kiss B."/>
            <person name="Kocsube S."/>
            <person name="Kotiranta H."/>
            <person name="LaButti K.M."/>
            <person name="Lechner B.E."/>
            <person name="Liimatainen K."/>
            <person name="Lipzen A."/>
            <person name="Lukacs Z."/>
            <person name="Mihaltcheva S."/>
            <person name="Morgado L.N."/>
            <person name="Niskanen T."/>
            <person name="Noordeloos M.E."/>
            <person name="Ohm R.A."/>
            <person name="Ortiz-Santana B."/>
            <person name="Ovrebo C."/>
            <person name="Racz N."/>
            <person name="Riley R."/>
            <person name="Savchenko A."/>
            <person name="Shiryaev A."/>
            <person name="Soop K."/>
            <person name="Spirin V."/>
            <person name="Szebenyi C."/>
            <person name="Tomsovsky M."/>
            <person name="Tulloss R.E."/>
            <person name="Uehling J."/>
            <person name="Grigoriev I.V."/>
            <person name="Vagvolgyi C."/>
            <person name="Papp T."/>
            <person name="Martin F.M."/>
            <person name="Miettinen O."/>
            <person name="Hibbett D.S."/>
            <person name="Nagy L.G."/>
        </authorList>
    </citation>
    <scope>NUCLEOTIDE SEQUENCE [LARGE SCALE GENOMIC DNA]</scope>
    <source>
        <strain evidence="2 3">CBS 962.96</strain>
    </source>
</reference>
<evidence type="ECO:0000256" key="1">
    <source>
        <dbReference type="SAM" id="Phobius"/>
    </source>
</evidence>
<sequence>MLFISLLDDLLGLETNITQIPLFAHHPPDPINLSLLLEKLLIGGGILGKLNYAISDIIVVWRAWVLFPHKMIIKITLLICLMATFVGTFLAAGPRDKDPLGNQIGFFALEISSEEDGNILHIYGILMPELSALYPILIILMVAHENSRPDNANGMSLSQSMQFASAQVACSEESNFEVTHHADGTGTVERH</sequence>
<protein>
    <submittedName>
        <fullName evidence="2">Uncharacterized protein</fullName>
    </submittedName>
</protein>
<gene>
    <name evidence="2" type="ORF">K435DRAFT_792301</name>
</gene>
<evidence type="ECO:0000313" key="2">
    <source>
        <dbReference type="EMBL" id="THV02685.1"/>
    </source>
</evidence>
<keyword evidence="1" id="KW-0812">Transmembrane</keyword>
<feature type="transmembrane region" description="Helical" evidence="1">
    <location>
        <begin position="122"/>
        <end position="143"/>
    </location>
</feature>
<proteinExistence type="predicted"/>
<accession>A0A4S8MIY9</accession>
<feature type="transmembrane region" description="Helical" evidence="1">
    <location>
        <begin position="40"/>
        <end position="64"/>
    </location>
</feature>
<dbReference type="AlphaFoldDB" id="A0A4S8MIY9"/>
<keyword evidence="3" id="KW-1185">Reference proteome</keyword>
<keyword evidence="1" id="KW-0472">Membrane</keyword>
<evidence type="ECO:0000313" key="3">
    <source>
        <dbReference type="Proteomes" id="UP000297245"/>
    </source>
</evidence>
<dbReference type="OrthoDB" id="3174319at2759"/>
<keyword evidence="1" id="KW-1133">Transmembrane helix</keyword>
<dbReference type="Proteomes" id="UP000297245">
    <property type="component" value="Unassembled WGS sequence"/>
</dbReference>
<feature type="transmembrane region" description="Helical" evidence="1">
    <location>
        <begin position="71"/>
        <end position="92"/>
    </location>
</feature>
<dbReference type="EMBL" id="ML179074">
    <property type="protein sequence ID" value="THV02685.1"/>
    <property type="molecule type" value="Genomic_DNA"/>
</dbReference>
<name>A0A4S8MIY9_DENBC</name>